<dbReference type="OrthoDB" id="5289372at2"/>
<dbReference type="InterPro" id="IPR036938">
    <property type="entry name" value="PAP2/HPO_sf"/>
</dbReference>
<feature type="transmembrane region" description="Helical" evidence="1">
    <location>
        <begin position="445"/>
        <end position="465"/>
    </location>
</feature>
<gene>
    <name evidence="3" type="ORF">CLV70_12583</name>
</gene>
<feature type="transmembrane region" description="Helical" evidence="1">
    <location>
        <begin position="146"/>
        <end position="164"/>
    </location>
</feature>
<feature type="transmembrane region" description="Helical" evidence="1">
    <location>
        <begin position="202"/>
        <end position="220"/>
    </location>
</feature>
<dbReference type="PANTHER" id="PTHR14969:SF13">
    <property type="entry name" value="AT30094P"/>
    <property type="match status" value="1"/>
</dbReference>
<feature type="transmembrane region" description="Helical" evidence="1">
    <location>
        <begin position="176"/>
        <end position="196"/>
    </location>
</feature>
<dbReference type="SUPFAM" id="SSF48317">
    <property type="entry name" value="Acid phosphatase/Vanadium-dependent haloperoxidase"/>
    <property type="match status" value="2"/>
</dbReference>
<feature type="transmembrane region" description="Helical" evidence="1">
    <location>
        <begin position="322"/>
        <end position="342"/>
    </location>
</feature>
<accession>A0A2T0RGE1</accession>
<dbReference type="AlphaFoldDB" id="A0A2T0RGE1"/>
<feature type="transmembrane region" description="Helical" evidence="1">
    <location>
        <begin position="262"/>
        <end position="284"/>
    </location>
</feature>
<dbReference type="PANTHER" id="PTHR14969">
    <property type="entry name" value="SPHINGOSINE-1-PHOSPHATE PHOSPHOHYDROLASE"/>
    <property type="match status" value="1"/>
</dbReference>
<dbReference type="Proteomes" id="UP000239209">
    <property type="component" value="Unassembled WGS sequence"/>
</dbReference>
<keyword evidence="1" id="KW-0812">Transmembrane</keyword>
<keyword evidence="1" id="KW-1133">Transmembrane helix</keyword>
<comment type="caution">
    <text evidence="3">The sequence shown here is derived from an EMBL/GenBank/DDBJ whole genome shotgun (WGS) entry which is preliminary data.</text>
</comment>
<dbReference type="InterPro" id="IPR000326">
    <property type="entry name" value="PAP2/HPO"/>
</dbReference>
<protein>
    <submittedName>
        <fullName evidence="3">Undecaprenyl-diphosphatase</fullName>
    </submittedName>
</protein>
<dbReference type="RefSeq" id="WP_106130739.1">
    <property type="nucleotide sequence ID" value="NZ_PVZG01000025.1"/>
</dbReference>
<name>A0A2T0RGE1_9ACTN</name>
<feature type="transmembrane region" description="Helical" evidence="1">
    <location>
        <begin position="21"/>
        <end position="41"/>
    </location>
</feature>
<dbReference type="SMART" id="SM00014">
    <property type="entry name" value="acidPPc"/>
    <property type="match status" value="2"/>
</dbReference>
<feature type="transmembrane region" description="Helical" evidence="1">
    <location>
        <begin position="105"/>
        <end position="126"/>
    </location>
</feature>
<proteinExistence type="predicted"/>
<evidence type="ECO:0000313" key="3">
    <source>
        <dbReference type="EMBL" id="PRY20202.1"/>
    </source>
</evidence>
<feature type="transmembrane region" description="Helical" evidence="1">
    <location>
        <begin position="349"/>
        <end position="370"/>
    </location>
</feature>
<feature type="transmembrane region" description="Helical" evidence="1">
    <location>
        <begin position="390"/>
        <end position="410"/>
    </location>
</feature>
<feature type="transmembrane region" description="Helical" evidence="1">
    <location>
        <begin position="79"/>
        <end position="98"/>
    </location>
</feature>
<sequence>MLDHGRPRAARGVERFASRSTVGLLALLIGSLGFLLLMVLVRTAWAPLYRADQRVADTLNAWVAGKDLLLAALRGLTDFGGHTILMRVLVLATAYLLIRRQVRLAAYVVVTALGALILDPTLKLLVGRLRPVVDMPVAFAPGMSFPSGHALGSFVSYGVLVLVFMPAVPRRWRTPFVSVAVLLVAVVGFTRIALGVHHISDVLAGWLLGAAWLAITAGAFRQWHGDGRAGIGDAGAGLAPEARDELRPAPAEDRVLARPWRVAAELAVAWVMVLGLVYGAGLLVTDVLSGFALVASDEAAVRWFVEQRRPVLDPLATVGSRIGNTHSILTATLAAVVLIVAWRRRLRPIVFLAAVMLGEVTLFLVTSSVVNRPRPAVPALGPEIPPTASFPSGHVAAPLCLYGALAVLTWQWSGGWLRWVTATAAAVIPLCVALARLYWGVHHPLDLAGSLLLAAGWVTACWYAVRPGHQPGARQKEE</sequence>
<evidence type="ECO:0000256" key="1">
    <source>
        <dbReference type="SAM" id="Phobius"/>
    </source>
</evidence>
<feature type="transmembrane region" description="Helical" evidence="1">
    <location>
        <begin position="417"/>
        <end position="439"/>
    </location>
</feature>
<reference evidence="3 4" key="1">
    <citation type="submission" date="2018-03" db="EMBL/GenBank/DDBJ databases">
        <title>Genomic Encyclopedia of Archaeal and Bacterial Type Strains, Phase II (KMG-II): from individual species to whole genera.</title>
        <authorList>
            <person name="Goeker M."/>
        </authorList>
    </citation>
    <scope>NUCLEOTIDE SEQUENCE [LARGE SCALE GENOMIC DNA]</scope>
    <source>
        <strain evidence="3 4">DSM 45348</strain>
    </source>
</reference>
<dbReference type="CDD" id="cd03392">
    <property type="entry name" value="PAP2_like_2"/>
    <property type="match status" value="2"/>
</dbReference>
<evidence type="ECO:0000313" key="4">
    <source>
        <dbReference type="Proteomes" id="UP000239209"/>
    </source>
</evidence>
<dbReference type="Pfam" id="PF01569">
    <property type="entry name" value="PAP2"/>
    <property type="match status" value="2"/>
</dbReference>
<keyword evidence="1" id="KW-0472">Membrane</keyword>
<evidence type="ECO:0000259" key="2">
    <source>
        <dbReference type="SMART" id="SM00014"/>
    </source>
</evidence>
<dbReference type="EMBL" id="PVZG01000025">
    <property type="protein sequence ID" value="PRY20202.1"/>
    <property type="molecule type" value="Genomic_DNA"/>
</dbReference>
<organism evidence="3 4">
    <name type="scientific">Pseudosporangium ferrugineum</name>
    <dbReference type="NCBI Taxonomy" id="439699"/>
    <lineage>
        <taxon>Bacteria</taxon>
        <taxon>Bacillati</taxon>
        <taxon>Actinomycetota</taxon>
        <taxon>Actinomycetes</taxon>
        <taxon>Micromonosporales</taxon>
        <taxon>Micromonosporaceae</taxon>
        <taxon>Pseudosporangium</taxon>
    </lineage>
</organism>
<dbReference type="Gene3D" id="1.20.144.10">
    <property type="entry name" value="Phosphatidic acid phosphatase type 2/haloperoxidase"/>
    <property type="match status" value="2"/>
</dbReference>
<keyword evidence="4" id="KW-1185">Reference proteome</keyword>
<feature type="domain" description="Phosphatidic acid phosphatase type 2/haloperoxidase" evidence="2">
    <location>
        <begin position="102"/>
        <end position="217"/>
    </location>
</feature>
<feature type="domain" description="Phosphatidic acid phosphatase type 2/haloperoxidase" evidence="2">
    <location>
        <begin position="346"/>
        <end position="462"/>
    </location>
</feature>